<dbReference type="PANTHER" id="PTHR44936">
    <property type="entry name" value="SENSOR PROTEIN CREC"/>
    <property type="match status" value="1"/>
</dbReference>
<evidence type="ECO:0000256" key="7">
    <source>
        <dbReference type="ARBA" id="ARBA00023012"/>
    </source>
</evidence>
<dbReference type="PANTHER" id="PTHR44936:SF10">
    <property type="entry name" value="SENSOR PROTEIN RSTB"/>
    <property type="match status" value="1"/>
</dbReference>
<dbReference type="InterPro" id="IPR004358">
    <property type="entry name" value="Sig_transdc_His_kin-like_C"/>
</dbReference>
<proteinExistence type="predicted"/>
<dbReference type="EC" id="2.7.13.3" evidence="2"/>
<feature type="domain" description="Histidine kinase" evidence="8">
    <location>
        <begin position="1"/>
        <end position="104"/>
    </location>
</feature>
<keyword evidence="3" id="KW-0808">Transferase</keyword>
<dbReference type="GO" id="GO:0000160">
    <property type="term" value="P:phosphorelay signal transduction system"/>
    <property type="evidence" value="ECO:0007669"/>
    <property type="project" value="UniProtKB-KW"/>
</dbReference>
<dbReference type="RefSeq" id="WP_186907631.1">
    <property type="nucleotide sequence ID" value="NZ_JACOPP010000009.1"/>
</dbReference>
<organism evidence="9 10">
    <name type="scientific">Lawsonibacter hominis</name>
    <dbReference type="NCBI Taxonomy" id="2763053"/>
    <lineage>
        <taxon>Bacteria</taxon>
        <taxon>Bacillati</taxon>
        <taxon>Bacillota</taxon>
        <taxon>Clostridia</taxon>
        <taxon>Eubacteriales</taxon>
        <taxon>Oscillospiraceae</taxon>
        <taxon>Lawsonibacter</taxon>
    </lineage>
</organism>
<dbReference type="EMBL" id="JACOPP010000009">
    <property type="protein sequence ID" value="MBC5733743.1"/>
    <property type="molecule type" value="Genomic_DNA"/>
</dbReference>
<keyword evidence="6" id="KW-0067">ATP-binding</keyword>
<evidence type="ECO:0000256" key="2">
    <source>
        <dbReference type="ARBA" id="ARBA00012438"/>
    </source>
</evidence>
<dbReference type="InterPro" id="IPR003594">
    <property type="entry name" value="HATPase_dom"/>
</dbReference>
<evidence type="ECO:0000256" key="6">
    <source>
        <dbReference type="ARBA" id="ARBA00022840"/>
    </source>
</evidence>
<dbReference type="Pfam" id="PF02518">
    <property type="entry name" value="HATPase_c"/>
    <property type="match status" value="1"/>
</dbReference>
<protein>
    <recommendedName>
        <fullName evidence="2">histidine kinase</fullName>
        <ecNumber evidence="2">2.7.13.3</ecNumber>
    </recommendedName>
</protein>
<comment type="catalytic activity">
    <reaction evidence="1">
        <text>ATP + protein L-histidine = ADP + protein N-phospho-L-histidine.</text>
        <dbReference type="EC" id="2.7.13.3"/>
    </reaction>
</comment>
<dbReference type="Proteomes" id="UP000661435">
    <property type="component" value="Unassembled WGS sequence"/>
</dbReference>
<dbReference type="GO" id="GO:0005524">
    <property type="term" value="F:ATP binding"/>
    <property type="evidence" value="ECO:0007669"/>
    <property type="project" value="UniProtKB-KW"/>
</dbReference>
<dbReference type="AlphaFoldDB" id="A0A8J6MEY8"/>
<gene>
    <name evidence="9" type="ORF">H8S57_08370</name>
</gene>
<evidence type="ECO:0000256" key="4">
    <source>
        <dbReference type="ARBA" id="ARBA00022741"/>
    </source>
</evidence>
<dbReference type="PROSITE" id="PS50109">
    <property type="entry name" value="HIS_KIN"/>
    <property type="match status" value="1"/>
</dbReference>
<evidence type="ECO:0000256" key="5">
    <source>
        <dbReference type="ARBA" id="ARBA00022777"/>
    </source>
</evidence>
<dbReference type="InterPro" id="IPR005467">
    <property type="entry name" value="His_kinase_dom"/>
</dbReference>
<dbReference type="PRINTS" id="PR00344">
    <property type="entry name" value="BCTRLSENSOR"/>
</dbReference>
<dbReference type="SMART" id="SM00387">
    <property type="entry name" value="HATPase_c"/>
    <property type="match status" value="1"/>
</dbReference>
<sequence length="190" mass="20486">MKDLSLHILDIAQNSITAGARHLDLTLTEEAGQIAFTVTDDGCGMSRALLEQVSDPFTTTRTTRKMGLGIPLLRMAAEQTGGSVEITSTEGAGTTLRAVFNAAHIDCPPPGDMGDTLSLLIQGAPVLEIVYTRAAHGRRFRLDTAELREQLGPQVSLAQPEVALWVRDYIREQEAALHSPEPRTASGDRP</sequence>
<dbReference type="SUPFAM" id="SSF55874">
    <property type="entry name" value="ATPase domain of HSP90 chaperone/DNA topoisomerase II/histidine kinase"/>
    <property type="match status" value="1"/>
</dbReference>
<reference evidence="9" key="1">
    <citation type="submission" date="2020-08" db="EMBL/GenBank/DDBJ databases">
        <title>Genome public.</title>
        <authorList>
            <person name="Liu C."/>
            <person name="Sun Q."/>
        </authorList>
    </citation>
    <scope>NUCLEOTIDE SEQUENCE</scope>
    <source>
        <strain evidence="9">NSJ-51</strain>
    </source>
</reference>
<evidence type="ECO:0000256" key="3">
    <source>
        <dbReference type="ARBA" id="ARBA00022679"/>
    </source>
</evidence>
<dbReference type="InterPro" id="IPR050980">
    <property type="entry name" value="2C_sensor_his_kinase"/>
</dbReference>
<keyword evidence="4" id="KW-0547">Nucleotide-binding</keyword>
<accession>A0A8J6MEY8</accession>
<evidence type="ECO:0000313" key="9">
    <source>
        <dbReference type="EMBL" id="MBC5733743.1"/>
    </source>
</evidence>
<comment type="caution">
    <text evidence="9">The sequence shown here is derived from an EMBL/GenBank/DDBJ whole genome shotgun (WGS) entry which is preliminary data.</text>
</comment>
<keyword evidence="10" id="KW-1185">Reference proteome</keyword>
<dbReference type="GO" id="GO:0004673">
    <property type="term" value="F:protein histidine kinase activity"/>
    <property type="evidence" value="ECO:0007669"/>
    <property type="project" value="UniProtKB-EC"/>
</dbReference>
<evidence type="ECO:0000256" key="1">
    <source>
        <dbReference type="ARBA" id="ARBA00000085"/>
    </source>
</evidence>
<keyword evidence="5 9" id="KW-0418">Kinase</keyword>
<keyword evidence="7" id="KW-0902">Two-component regulatory system</keyword>
<evidence type="ECO:0000259" key="8">
    <source>
        <dbReference type="PROSITE" id="PS50109"/>
    </source>
</evidence>
<name>A0A8J6MEY8_9FIRM</name>
<dbReference type="InterPro" id="IPR036890">
    <property type="entry name" value="HATPase_C_sf"/>
</dbReference>
<evidence type="ECO:0000313" key="10">
    <source>
        <dbReference type="Proteomes" id="UP000661435"/>
    </source>
</evidence>
<dbReference type="Gene3D" id="3.30.565.10">
    <property type="entry name" value="Histidine kinase-like ATPase, C-terminal domain"/>
    <property type="match status" value="1"/>
</dbReference>